<dbReference type="PANTHER" id="PTHR43133:SF8">
    <property type="entry name" value="RNA POLYMERASE SIGMA FACTOR HI_1459-RELATED"/>
    <property type="match status" value="1"/>
</dbReference>
<keyword evidence="6" id="KW-1133">Transmembrane helix</keyword>
<dbReference type="InterPro" id="IPR014284">
    <property type="entry name" value="RNA_pol_sigma-70_dom"/>
</dbReference>
<keyword evidence="6" id="KW-0472">Membrane</keyword>
<evidence type="ECO:0000259" key="7">
    <source>
        <dbReference type="Pfam" id="PF04542"/>
    </source>
</evidence>
<protein>
    <recommendedName>
        <fullName evidence="11">RNA polymerase sigma factor (Sigma-70 family)</fullName>
    </recommendedName>
</protein>
<keyword evidence="3" id="KW-0731">Sigma factor</keyword>
<dbReference type="GO" id="GO:0003677">
    <property type="term" value="F:DNA binding"/>
    <property type="evidence" value="ECO:0007669"/>
    <property type="project" value="UniProtKB-KW"/>
</dbReference>
<accession>A0A7Z0WFF0</accession>
<keyword evidence="5" id="KW-0804">Transcription</keyword>
<dbReference type="InterPro" id="IPR027383">
    <property type="entry name" value="Znf_put"/>
</dbReference>
<dbReference type="GO" id="GO:0006352">
    <property type="term" value="P:DNA-templated transcription initiation"/>
    <property type="evidence" value="ECO:0007669"/>
    <property type="project" value="InterPro"/>
</dbReference>
<dbReference type="EMBL" id="MSIF01000024">
    <property type="protein sequence ID" value="OLF06026.1"/>
    <property type="molecule type" value="Genomic_DNA"/>
</dbReference>
<dbReference type="InterPro" id="IPR013325">
    <property type="entry name" value="RNA_pol_sigma_r2"/>
</dbReference>
<evidence type="ECO:0000256" key="2">
    <source>
        <dbReference type="ARBA" id="ARBA00023015"/>
    </source>
</evidence>
<dbReference type="InterPro" id="IPR039425">
    <property type="entry name" value="RNA_pol_sigma-70-like"/>
</dbReference>
<evidence type="ECO:0000259" key="8">
    <source>
        <dbReference type="Pfam" id="PF13490"/>
    </source>
</evidence>
<comment type="caution">
    <text evidence="9">The sequence shown here is derived from an EMBL/GenBank/DDBJ whole genome shotgun (WGS) entry which is preliminary data.</text>
</comment>
<feature type="transmembrane region" description="Helical" evidence="6">
    <location>
        <begin position="271"/>
        <end position="291"/>
    </location>
</feature>
<dbReference type="PANTHER" id="PTHR43133">
    <property type="entry name" value="RNA POLYMERASE ECF-TYPE SIGMA FACTO"/>
    <property type="match status" value="1"/>
</dbReference>
<evidence type="ECO:0000256" key="6">
    <source>
        <dbReference type="SAM" id="Phobius"/>
    </source>
</evidence>
<sequence length="312" mass="34333">MSTTDADLIEQVRVGRLSAYGVLYERHVDAAYTAARRLARSPADADDLVSESFASVLDALRAGRGPDLAFRAYLLTVLRNAAYATTRLDQRVRPTGEIDTGHVEPVDASAFTELERMLASRAFTTLPERWQAVLWHTEVDRLSPAEAAPLLGLNANAVTSLAYRAREGLRQAYLQAHLADTAGTCQTVAGRLGAWTRSGVGDRERRTIDDHLRTCARCRSLAVQLAEANNYIYLMPSPNTRMWMPAMLPYDRLESVAQSDMAVHRWWPRRLIATAVAAGVATAAILVVVLVQPDPPVIPPHSPYNTVTTTTR</sequence>
<dbReference type="GO" id="GO:0016987">
    <property type="term" value="F:sigma factor activity"/>
    <property type="evidence" value="ECO:0007669"/>
    <property type="project" value="UniProtKB-KW"/>
</dbReference>
<keyword evidence="6" id="KW-0812">Transmembrane</keyword>
<dbReference type="NCBIfam" id="TIGR02937">
    <property type="entry name" value="sigma70-ECF"/>
    <property type="match status" value="1"/>
</dbReference>
<feature type="domain" description="RNA polymerase sigma-70 region 2" evidence="7">
    <location>
        <begin position="23"/>
        <end position="84"/>
    </location>
</feature>
<dbReference type="SUPFAM" id="SSF88659">
    <property type="entry name" value="Sigma3 and sigma4 domains of RNA polymerase sigma factors"/>
    <property type="match status" value="1"/>
</dbReference>
<dbReference type="Gene3D" id="1.10.10.10">
    <property type="entry name" value="Winged helix-like DNA-binding domain superfamily/Winged helix DNA-binding domain"/>
    <property type="match status" value="1"/>
</dbReference>
<evidence type="ECO:0000256" key="4">
    <source>
        <dbReference type="ARBA" id="ARBA00023125"/>
    </source>
</evidence>
<dbReference type="Pfam" id="PF04542">
    <property type="entry name" value="Sigma70_r2"/>
    <property type="match status" value="1"/>
</dbReference>
<evidence type="ECO:0000256" key="3">
    <source>
        <dbReference type="ARBA" id="ARBA00023082"/>
    </source>
</evidence>
<proteinExistence type="inferred from homology"/>
<gene>
    <name evidence="9" type="ORF">BLA60_33830</name>
</gene>
<keyword evidence="10" id="KW-1185">Reference proteome</keyword>
<dbReference type="InterPro" id="IPR036388">
    <property type="entry name" value="WH-like_DNA-bd_sf"/>
</dbReference>
<reference evidence="9 10" key="1">
    <citation type="submission" date="2016-12" db="EMBL/GenBank/DDBJ databases">
        <title>The draft genome sequence of Actinophytocola xinjiangensis.</title>
        <authorList>
            <person name="Wang W."/>
            <person name="Yuan L."/>
        </authorList>
    </citation>
    <scope>NUCLEOTIDE SEQUENCE [LARGE SCALE GENOMIC DNA]</scope>
    <source>
        <strain evidence="9 10">CGMCC 4.4663</strain>
    </source>
</reference>
<dbReference type="Proteomes" id="UP000185696">
    <property type="component" value="Unassembled WGS sequence"/>
</dbReference>
<comment type="similarity">
    <text evidence="1">Belongs to the sigma-70 factor family. ECF subfamily.</text>
</comment>
<dbReference type="RefSeq" id="WP_075137116.1">
    <property type="nucleotide sequence ID" value="NZ_MSIF01000024.1"/>
</dbReference>
<dbReference type="Gene3D" id="1.10.1740.10">
    <property type="match status" value="1"/>
</dbReference>
<feature type="domain" description="Putative zinc-finger" evidence="8">
    <location>
        <begin position="185"/>
        <end position="219"/>
    </location>
</feature>
<evidence type="ECO:0000256" key="1">
    <source>
        <dbReference type="ARBA" id="ARBA00010641"/>
    </source>
</evidence>
<evidence type="ECO:0000313" key="9">
    <source>
        <dbReference type="EMBL" id="OLF06026.1"/>
    </source>
</evidence>
<name>A0A7Z0WFF0_9PSEU</name>
<dbReference type="InterPro" id="IPR013324">
    <property type="entry name" value="RNA_pol_sigma_r3/r4-like"/>
</dbReference>
<evidence type="ECO:0008006" key="11">
    <source>
        <dbReference type="Google" id="ProtNLM"/>
    </source>
</evidence>
<dbReference type="Pfam" id="PF13490">
    <property type="entry name" value="zf-HC2"/>
    <property type="match status" value="1"/>
</dbReference>
<evidence type="ECO:0000313" key="10">
    <source>
        <dbReference type="Proteomes" id="UP000185696"/>
    </source>
</evidence>
<keyword evidence="2" id="KW-0805">Transcription regulation</keyword>
<organism evidence="9 10">
    <name type="scientific">Actinophytocola xinjiangensis</name>
    <dbReference type="NCBI Taxonomy" id="485602"/>
    <lineage>
        <taxon>Bacteria</taxon>
        <taxon>Bacillati</taxon>
        <taxon>Actinomycetota</taxon>
        <taxon>Actinomycetes</taxon>
        <taxon>Pseudonocardiales</taxon>
        <taxon>Pseudonocardiaceae</taxon>
    </lineage>
</organism>
<dbReference type="InterPro" id="IPR007627">
    <property type="entry name" value="RNA_pol_sigma70_r2"/>
</dbReference>
<dbReference type="SUPFAM" id="SSF88946">
    <property type="entry name" value="Sigma2 domain of RNA polymerase sigma factors"/>
    <property type="match status" value="1"/>
</dbReference>
<keyword evidence="4" id="KW-0238">DNA-binding</keyword>
<evidence type="ECO:0000256" key="5">
    <source>
        <dbReference type="ARBA" id="ARBA00023163"/>
    </source>
</evidence>
<dbReference type="AlphaFoldDB" id="A0A7Z0WFF0"/>